<dbReference type="GO" id="GO:0003700">
    <property type="term" value="F:DNA-binding transcription factor activity"/>
    <property type="evidence" value="ECO:0007669"/>
    <property type="project" value="InterPro"/>
</dbReference>
<evidence type="ECO:0000256" key="3">
    <source>
        <dbReference type="ARBA" id="ARBA00023163"/>
    </source>
</evidence>
<dbReference type="CDD" id="cd07377">
    <property type="entry name" value="WHTH_GntR"/>
    <property type="match status" value="1"/>
</dbReference>
<dbReference type="SUPFAM" id="SSF46785">
    <property type="entry name" value="Winged helix' DNA-binding domain"/>
    <property type="match status" value="1"/>
</dbReference>
<comment type="caution">
    <text evidence="5">The sequence shown here is derived from an EMBL/GenBank/DDBJ whole genome shotgun (WGS) entry which is preliminary data.</text>
</comment>
<dbReference type="InterPro" id="IPR000524">
    <property type="entry name" value="Tscrpt_reg_HTH_GntR"/>
</dbReference>
<protein>
    <submittedName>
        <fullName evidence="5">GntR family transcriptional regulator</fullName>
    </submittedName>
</protein>
<dbReference type="RefSeq" id="WP_179239701.1">
    <property type="nucleotide sequence ID" value="NZ_JACBNQ010000035.1"/>
</dbReference>
<dbReference type="InterPro" id="IPR036390">
    <property type="entry name" value="WH_DNA-bd_sf"/>
</dbReference>
<evidence type="ECO:0000313" key="5">
    <source>
        <dbReference type="EMBL" id="NYB75983.1"/>
    </source>
</evidence>
<name>A0A974GXW6_SEDHY</name>
<evidence type="ECO:0000256" key="1">
    <source>
        <dbReference type="ARBA" id="ARBA00023015"/>
    </source>
</evidence>
<dbReference type="EMBL" id="JACBNQ010000035">
    <property type="protein sequence ID" value="NYB75983.1"/>
    <property type="molecule type" value="Genomic_DNA"/>
</dbReference>
<dbReference type="PANTHER" id="PTHR38445:SF6">
    <property type="entry name" value="GNTR-FAMILY TRANSCRIPTIONAL REGULATOR"/>
    <property type="match status" value="1"/>
</dbReference>
<dbReference type="Pfam" id="PF00392">
    <property type="entry name" value="GntR"/>
    <property type="match status" value="1"/>
</dbReference>
<evidence type="ECO:0000313" key="6">
    <source>
        <dbReference type="Proteomes" id="UP000611629"/>
    </source>
</evidence>
<keyword evidence="1" id="KW-0805">Transcription regulation</keyword>
<dbReference type="Gene3D" id="1.10.10.10">
    <property type="entry name" value="Winged helix-like DNA-binding domain superfamily/Winged helix DNA-binding domain"/>
    <property type="match status" value="1"/>
</dbReference>
<feature type="domain" description="HTH gntR-type" evidence="4">
    <location>
        <begin position="7"/>
        <end position="75"/>
    </location>
</feature>
<dbReference type="AlphaFoldDB" id="A0A974GXW6"/>
<organism evidence="5 6">
    <name type="scientific">Sedimentibacter hydroxybenzoicus DSM 7310</name>
    <dbReference type="NCBI Taxonomy" id="1123245"/>
    <lineage>
        <taxon>Bacteria</taxon>
        <taxon>Bacillati</taxon>
        <taxon>Bacillota</taxon>
        <taxon>Tissierellia</taxon>
        <taxon>Sedimentibacter</taxon>
    </lineage>
</organism>
<sequence>MEFNNNIPIYIQVIEKIKQEIVTGKLKPGEKMPSSRDYGNNLGINFNTVARVYKEMEMEELLFTRRGLGTFVTESEDRIGQLRYEMAKKQIENFIFNMKQIGYTKKDMIKFIETENYLEGDE</sequence>
<dbReference type="GO" id="GO:0003677">
    <property type="term" value="F:DNA binding"/>
    <property type="evidence" value="ECO:0007669"/>
    <property type="project" value="UniProtKB-KW"/>
</dbReference>
<dbReference type="PROSITE" id="PS50949">
    <property type="entry name" value="HTH_GNTR"/>
    <property type="match status" value="1"/>
</dbReference>
<proteinExistence type="predicted"/>
<evidence type="ECO:0000259" key="4">
    <source>
        <dbReference type="PROSITE" id="PS50949"/>
    </source>
</evidence>
<keyword evidence="2" id="KW-0238">DNA-binding</keyword>
<gene>
    <name evidence="5" type="ORF">HZF24_17685</name>
</gene>
<dbReference type="SMART" id="SM00345">
    <property type="entry name" value="HTH_GNTR"/>
    <property type="match status" value="1"/>
</dbReference>
<evidence type="ECO:0000256" key="2">
    <source>
        <dbReference type="ARBA" id="ARBA00023125"/>
    </source>
</evidence>
<reference evidence="5" key="1">
    <citation type="submission" date="2020-07" db="EMBL/GenBank/DDBJ databases">
        <title>Genomic analysis of a strain of Sedimentibacter Hydroxybenzoicus DSM7310.</title>
        <authorList>
            <person name="Ma S."/>
        </authorList>
    </citation>
    <scope>NUCLEOTIDE SEQUENCE</scope>
    <source>
        <strain evidence="5">DSM 7310</strain>
    </source>
</reference>
<keyword evidence="6" id="KW-1185">Reference proteome</keyword>
<keyword evidence="3" id="KW-0804">Transcription</keyword>
<dbReference type="InterPro" id="IPR036388">
    <property type="entry name" value="WH-like_DNA-bd_sf"/>
</dbReference>
<dbReference type="Proteomes" id="UP000611629">
    <property type="component" value="Unassembled WGS sequence"/>
</dbReference>
<accession>A0A974GXW6</accession>
<dbReference type="PANTHER" id="PTHR38445">
    <property type="entry name" value="HTH-TYPE TRANSCRIPTIONAL REPRESSOR YTRA"/>
    <property type="match status" value="1"/>
</dbReference>